<evidence type="ECO:0000256" key="1">
    <source>
        <dbReference type="SAM" id="MobiDB-lite"/>
    </source>
</evidence>
<feature type="compositionally biased region" description="Polar residues" evidence="1">
    <location>
        <begin position="229"/>
        <end position="245"/>
    </location>
</feature>
<organism evidence="4 6">
    <name type="scientific">Bursaphelenchus xylophilus</name>
    <name type="common">Pinewood nematode worm</name>
    <name type="synonym">Aphelenchoides xylophilus</name>
    <dbReference type="NCBI Taxonomy" id="6326"/>
    <lineage>
        <taxon>Eukaryota</taxon>
        <taxon>Metazoa</taxon>
        <taxon>Ecdysozoa</taxon>
        <taxon>Nematoda</taxon>
        <taxon>Chromadorea</taxon>
        <taxon>Rhabditida</taxon>
        <taxon>Tylenchina</taxon>
        <taxon>Tylenchomorpha</taxon>
        <taxon>Aphelenchoidea</taxon>
        <taxon>Aphelenchoididae</taxon>
        <taxon>Bursaphelenchus</taxon>
    </lineage>
</organism>
<gene>
    <name evidence="3" type="ORF">BXYJ_LOCUS13365</name>
</gene>
<name>A0A1I7S6E5_BURXY</name>
<keyword evidence="2" id="KW-0732">Signal</keyword>
<evidence type="ECO:0000313" key="3">
    <source>
        <dbReference type="EMBL" id="CAD5233274.1"/>
    </source>
</evidence>
<dbReference type="WBParaSite" id="BXY_0858300.1">
    <property type="protein sequence ID" value="BXY_0858300.1"/>
    <property type="gene ID" value="BXY_0858300"/>
</dbReference>
<evidence type="ECO:0000313" key="5">
    <source>
        <dbReference type="Proteomes" id="UP000659654"/>
    </source>
</evidence>
<sequence length="245" mass="26724">MLSTMKFVVGLVFLAAAVAAQDDDSSDGDDLASCLSDCMDLAVSDSQQVQSNQFTSICRTYEETAECINSCNPSSRAWWQVGRDLIDNCNALLNTAINQNQPCYRRNLQRAQSSCDNKCSLGNGVSLWDDQNQDRYCFANNCFMDCLTSSLNRACGTAGTDLANVFFSPYDTIYNSPVLWDIYNDATEDVEPWCRPYFYDQQPGTGNNGGDGVGINSVLIPADSGSGGQSRPTLPANQRPSRGSK</sequence>
<evidence type="ECO:0000313" key="6">
    <source>
        <dbReference type="WBParaSite" id="BXY_0858300.1"/>
    </source>
</evidence>
<evidence type="ECO:0000313" key="4">
    <source>
        <dbReference type="Proteomes" id="UP000095284"/>
    </source>
</evidence>
<dbReference type="AlphaFoldDB" id="A0A1I7S6E5"/>
<accession>A0A1I7S6E5</accession>
<feature type="chain" id="PRO_5036022091" evidence="2">
    <location>
        <begin position="21"/>
        <end position="245"/>
    </location>
</feature>
<dbReference type="EMBL" id="CAJFCV020000006">
    <property type="protein sequence ID" value="CAG9128072.1"/>
    <property type="molecule type" value="Genomic_DNA"/>
</dbReference>
<evidence type="ECO:0000256" key="2">
    <source>
        <dbReference type="SAM" id="SignalP"/>
    </source>
</evidence>
<dbReference type="Proteomes" id="UP000095284">
    <property type="component" value="Unplaced"/>
</dbReference>
<protein>
    <submittedName>
        <fullName evidence="3">(pine wood nematode) hypothetical protein</fullName>
    </submittedName>
</protein>
<keyword evidence="5" id="KW-1185">Reference proteome</keyword>
<dbReference type="EMBL" id="CAJFDI010000006">
    <property type="protein sequence ID" value="CAD5233274.1"/>
    <property type="molecule type" value="Genomic_DNA"/>
</dbReference>
<feature type="signal peptide" evidence="2">
    <location>
        <begin position="1"/>
        <end position="20"/>
    </location>
</feature>
<feature type="region of interest" description="Disordered" evidence="1">
    <location>
        <begin position="210"/>
        <end position="245"/>
    </location>
</feature>
<proteinExistence type="predicted"/>
<dbReference type="Proteomes" id="UP000582659">
    <property type="component" value="Unassembled WGS sequence"/>
</dbReference>
<dbReference type="OrthoDB" id="10413367at2759"/>
<reference evidence="6" key="1">
    <citation type="submission" date="2016-11" db="UniProtKB">
        <authorList>
            <consortium name="WormBaseParasite"/>
        </authorList>
    </citation>
    <scope>IDENTIFICATION</scope>
</reference>
<reference evidence="3" key="2">
    <citation type="submission" date="2020-09" db="EMBL/GenBank/DDBJ databases">
        <authorList>
            <person name="Kikuchi T."/>
        </authorList>
    </citation>
    <scope>NUCLEOTIDE SEQUENCE</scope>
    <source>
        <strain evidence="3">Ka4C1</strain>
    </source>
</reference>
<dbReference type="Proteomes" id="UP000659654">
    <property type="component" value="Unassembled WGS sequence"/>
</dbReference>